<evidence type="ECO:0000256" key="8">
    <source>
        <dbReference type="SAM" id="SignalP"/>
    </source>
</evidence>
<dbReference type="PANTHER" id="PTHR12174">
    <property type="entry name" value="SIGNAL PEPTIDE PEPTIDASE"/>
    <property type="match status" value="1"/>
</dbReference>
<dbReference type="PANTHER" id="PTHR12174:SF22">
    <property type="entry name" value="SIGNAL PEPTIDE PEPTIDASE-LIKE 3"/>
    <property type="match status" value="1"/>
</dbReference>
<comment type="similarity">
    <text evidence="2">Belongs to the peptidase A22B family.</text>
</comment>
<keyword evidence="10" id="KW-1185">Reference proteome</keyword>
<evidence type="ECO:0000256" key="3">
    <source>
        <dbReference type="ARBA" id="ARBA00022692"/>
    </source>
</evidence>
<dbReference type="InterPro" id="IPR006639">
    <property type="entry name" value="Preselin/SPP"/>
</dbReference>
<keyword evidence="5 7" id="KW-1133">Transmembrane helix</keyword>
<dbReference type="AlphaFoldDB" id="A0A9N8EPV0"/>
<dbReference type="EMBL" id="CAICTM010001362">
    <property type="protein sequence ID" value="CAB9522994.1"/>
    <property type="molecule type" value="Genomic_DNA"/>
</dbReference>
<feature type="transmembrane region" description="Helical" evidence="7">
    <location>
        <begin position="425"/>
        <end position="445"/>
    </location>
</feature>
<keyword evidence="6 7" id="KW-0472">Membrane</keyword>
<keyword evidence="3 7" id="KW-0812">Transmembrane</keyword>
<comment type="caution">
    <text evidence="9">The sequence shown here is derived from an EMBL/GenBank/DDBJ whole genome shotgun (WGS) entry which is preliminary data.</text>
</comment>
<evidence type="ECO:0000313" key="10">
    <source>
        <dbReference type="Proteomes" id="UP001153069"/>
    </source>
</evidence>
<dbReference type="GO" id="GO:0098553">
    <property type="term" value="C:lumenal side of endoplasmic reticulum membrane"/>
    <property type="evidence" value="ECO:0007669"/>
    <property type="project" value="TreeGrafter"/>
</dbReference>
<protein>
    <submittedName>
        <fullName evidence="9">Uncharacterized protein</fullName>
    </submittedName>
</protein>
<feature type="chain" id="PRO_5040464226" evidence="8">
    <location>
        <begin position="26"/>
        <end position="528"/>
    </location>
</feature>
<keyword evidence="4" id="KW-0378">Hydrolase</keyword>
<feature type="transmembrane region" description="Helical" evidence="7">
    <location>
        <begin position="465"/>
        <end position="483"/>
    </location>
</feature>
<dbReference type="Pfam" id="PF04258">
    <property type="entry name" value="Peptidase_A22B"/>
    <property type="match status" value="1"/>
</dbReference>
<accession>A0A9N8EPV0</accession>
<evidence type="ECO:0000256" key="2">
    <source>
        <dbReference type="ARBA" id="ARBA00006859"/>
    </source>
</evidence>
<feature type="signal peptide" evidence="8">
    <location>
        <begin position="1"/>
        <end position="25"/>
    </location>
</feature>
<proteinExistence type="inferred from homology"/>
<dbReference type="GO" id="GO:0006465">
    <property type="term" value="P:signal peptide processing"/>
    <property type="evidence" value="ECO:0007669"/>
    <property type="project" value="TreeGrafter"/>
</dbReference>
<dbReference type="SMART" id="SM00730">
    <property type="entry name" value="PSN"/>
    <property type="match status" value="1"/>
</dbReference>
<dbReference type="GO" id="GO:0042500">
    <property type="term" value="F:aspartic endopeptidase activity, intramembrane cleaving"/>
    <property type="evidence" value="ECO:0007669"/>
    <property type="project" value="InterPro"/>
</dbReference>
<dbReference type="PROSITE" id="PS51257">
    <property type="entry name" value="PROKAR_LIPOPROTEIN"/>
    <property type="match status" value="1"/>
</dbReference>
<dbReference type="GO" id="GO:0098554">
    <property type="term" value="C:cytoplasmic side of endoplasmic reticulum membrane"/>
    <property type="evidence" value="ECO:0007669"/>
    <property type="project" value="TreeGrafter"/>
</dbReference>
<evidence type="ECO:0000256" key="1">
    <source>
        <dbReference type="ARBA" id="ARBA00004127"/>
    </source>
</evidence>
<feature type="transmembrane region" description="Helical" evidence="7">
    <location>
        <begin position="489"/>
        <end position="507"/>
    </location>
</feature>
<feature type="transmembrane region" description="Helical" evidence="7">
    <location>
        <begin position="77"/>
        <end position="99"/>
    </location>
</feature>
<reference evidence="9" key="1">
    <citation type="submission" date="2020-06" db="EMBL/GenBank/DDBJ databases">
        <authorList>
            <consortium name="Plant Systems Biology data submission"/>
        </authorList>
    </citation>
    <scope>NUCLEOTIDE SEQUENCE</scope>
    <source>
        <strain evidence="9">D6</strain>
    </source>
</reference>
<name>A0A9N8EPV0_9STRA</name>
<sequence>MRPVIRIPALLTIVLALLSCSESSAFVQRGSSSCQKLQISRPHGSFISPPFATSNNDDQEDDPTLPPISLFNDNDSVIPWESIAMIGLPFVSAIFPFLLQEARSLPPNSAEQLQVVTALFVSNRAYLYANAAVIVALAAMRGSTFDSLKLGQRITDLTEELLYRPDLTLTAVQKDKNLMEDPSLQQEEPATKKPELIQSLASSGIQESLDQVSTDRQALLLPILVSGLLAVSVFLVPFWNLTPPTTALEAAADDNALADLLKSTLPYVTQVWNAGILTLFTKAELRRLQNELLNALPSSSSAAALEWGLAAGITGVAFFSPLWPAQNFVNMAIAIAVARAIQLDKFVAVVGALGLLTLYDASSVFLIPSAGALDTDSIIAAASTSTNVLAGSGIGDSAMGSVALQKLTSGTFQPGMLVTKIDDRFLGGSLGLGDAVFPSLLATLVRRFDNDQQTSDNSKRLSLSAVSLVGFLLGCTACEFVPSATGLPALVFIIPIMLGSVLTAAFANGEVDALWNYEPSAVVETEGS</sequence>
<evidence type="ECO:0000256" key="5">
    <source>
        <dbReference type="ARBA" id="ARBA00022989"/>
    </source>
</evidence>
<feature type="transmembrane region" description="Helical" evidence="7">
    <location>
        <begin position="218"/>
        <end position="239"/>
    </location>
</feature>
<dbReference type="Proteomes" id="UP001153069">
    <property type="component" value="Unassembled WGS sequence"/>
</dbReference>
<dbReference type="GO" id="GO:0030660">
    <property type="term" value="C:Golgi-associated vesicle membrane"/>
    <property type="evidence" value="ECO:0007669"/>
    <property type="project" value="TreeGrafter"/>
</dbReference>
<comment type="subcellular location">
    <subcellularLocation>
        <location evidence="1">Endomembrane system</location>
        <topology evidence="1">Multi-pass membrane protein</topology>
    </subcellularLocation>
</comment>
<evidence type="ECO:0000256" key="4">
    <source>
        <dbReference type="ARBA" id="ARBA00022801"/>
    </source>
</evidence>
<dbReference type="OrthoDB" id="48011at2759"/>
<feature type="transmembrane region" description="Helical" evidence="7">
    <location>
        <begin position="346"/>
        <end position="367"/>
    </location>
</feature>
<dbReference type="GO" id="GO:0033619">
    <property type="term" value="P:membrane protein proteolysis"/>
    <property type="evidence" value="ECO:0007669"/>
    <property type="project" value="TreeGrafter"/>
</dbReference>
<dbReference type="InterPro" id="IPR007369">
    <property type="entry name" value="Peptidase_A22B_SPP"/>
</dbReference>
<organism evidence="9 10">
    <name type="scientific">Seminavis robusta</name>
    <dbReference type="NCBI Taxonomy" id="568900"/>
    <lineage>
        <taxon>Eukaryota</taxon>
        <taxon>Sar</taxon>
        <taxon>Stramenopiles</taxon>
        <taxon>Ochrophyta</taxon>
        <taxon>Bacillariophyta</taxon>
        <taxon>Bacillariophyceae</taxon>
        <taxon>Bacillariophycidae</taxon>
        <taxon>Naviculales</taxon>
        <taxon>Naviculaceae</taxon>
        <taxon>Seminavis</taxon>
    </lineage>
</organism>
<evidence type="ECO:0000256" key="7">
    <source>
        <dbReference type="SAM" id="Phobius"/>
    </source>
</evidence>
<feature type="transmembrane region" description="Helical" evidence="7">
    <location>
        <begin position="307"/>
        <end position="325"/>
    </location>
</feature>
<evidence type="ECO:0000313" key="9">
    <source>
        <dbReference type="EMBL" id="CAB9522994.1"/>
    </source>
</evidence>
<keyword evidence="8" id="KW-0732">Signal</keyword>
<gene>
    <name evidence="9" type="ORF">SEMRO_1364_G266480.1</name>
</gene>
<evidence type="ECO:0000256" key="6">
    <source>
        <dbReference type="ARBA" id="ARBA00023136"/>
    </source>
</evidence>